<proteinExistence type="predicted"/>
<reference evidence="1" key="1">
    <citation type="submission" date="2021-05" db="EMBL/GenBank/DDBJ databases">
        <authorList>
            <person name="Pan Q."/>
            <person name="Jouanno E."/>
            <person name="Zahm M."/>
            <person name="Klopp C."/>
            <person name="Cabau C."/>
            <person name="Louis A."/>
            <person name="Berthelot C."/>
            <person name="Parey E."/>
            <person name="Roest Crollius H."/>
            <person name="Montfort J."/>
            <person name="Robinson-Rechavi M."/>
            <person name="Bouchez O."/>
            <person name="Lampietro C."/>
            <person name="Lopez Roques C."/>
            <person name="Donnadieu C."/>
            <person name="Postlethwait J."/>
            <person name="Bobe J."/>
            <person name="Dillon D."/>
            <person name="Chandos A."/>
            <person name="von Hippel F."/>
            <person name="Guiguen Y."/>
        </authorList>
    </citation>
    <scope>NUCLEOTIDE SEQUENCE</scope>
    <source>
        <strain evidence="1">YG-Jan2019</strain>
    </source>
</reference>
<comment type="caution">
    <text evidence="1">The sequence shown here is derived from an EMBL/GenBank/DDBJ whole genome shotgun (WGS) entry which is preliminary data.</text>
</comment>
<protein>
    <submittedName>
        <fullName evidence="1">Uncharacterized protein</fullName>
    </submittedName>
</protein>
<dbReference type="Proteomes" id="UP001157502">
    <property type="component" value="Chromosome 6"/>
</dbReference>
<dbReference type="EMBL" id="CM055733">
    <property type="protein sequence ID" value="KAJ8010341.1"/>
    <property type="molecule type" value="Genomic_DNA"/>
</dbReference>
<organism evidence="1 2">
    <name type="scientific">Dallia pectoralis</name>
    <name type="common">Alaska blackfish</name>
    <dbReference type="NCBI Taxonomy" id="75939"/>
    <lineage>
        <taxon>Eukaryota</taxon>
        <taxon>Metazoa</taxon>
        <taxon>Chordata</taxon>
        <taxon>Craniata</taxon>
        <taxon>Vertebrata</taxon>
        <taxon>Euteleostomi</taxon>
        <taxon>Actinopterygii</taxon>
        <taxon>Neopterygii</taxon>
        <taxon>Teleostei</taxon>
        <taxon>Protacanthopterygii</taxon>
        <taxon>Esociformes</taxon>
        <taxon>Umbridae</taxon>
        <taxon>Dallia</taxon>
    </lineage>
</organism>
<keyword evidence="2" id="KW-1185">Reference proteome</keyword>
<name>A0ACC2H3P2_DALPE</name>
<evidence type="ECO:0000313" key="2">
    <source>
        <dbReference type="Proteomes" id="UP001157502"/>
    </source>
</evidence>
<sequence length="1082" mass="121976">MTVEMKVRLTIKEEETIHWTTTLTRSSVDNQLSVASLDESGQENRSPESKTLLPEQPSNAATIDLYDARKKDRYDDDDDDLSPEASGLISVEGDDEDQTKAHVGMVSPWRAPTPGPRAYRPKQASLESIQTSSGDEVQTNTLGSYSYRETTENGGVKEEYCIVKQCSSRPVPKPRRVGSMEINNYRQTQSTFKSGTAEILQIRNGEEEVRESVMHICKEQTCQENSPGNSQFTVQGVSMYGLMYGRPATSDTARLSSSNDQVLELEVAKNKIIESPSMTQEQYFSLEEHNLKDDSIWHRCQQMDKENWEESEAKCTDKHSSQTEHAYRLALHDGYLNKPSCPLEAKDHDKIQSSFLEEEHLKEKQECYIERQHLEQEIKCMGEQVGRDGSTEQDQTSSGEDLTLQNDTQTIHYVNAAAKCAVLKISSEDEVQSMELQLSSKENSKDQVCTEDEEKCHVEDQLRNVESEKHMDKECFEDVQQCNLGKRPSCVGLLVSYEIRESINDKQACSGGKLECNTKEQPNHRELVSHCLDLQVNNEEEKCAPKEDQASSDEELEGHVMSYVNHKEVKCMDTNAWSPDIMSSSEEELASTDKEHECHTDNYPSHERGDKYTEMQVCKEKTEFTREENEASFKEEEEIHANYLSYADAHINIANEQTHLWINQTSQVKSTVIEMLPDLTEQHFSAEQVDKDCGKDCEQNASFDQLPITEGYRCSSREQQVNYAEKLSSSEEELFGLDYEAVPEEARFGEFQEIAIEEDPPEEDKSAKKPRAKTIKLFEEALPSVAERVKQLDMKIADVEERQSKATETTGSKRFSQIEVHAVLDGSDDRLELNKFMEEASVMRTTYHGMKDVKEQDNIPSKVISDISYFNSTSSFVTYTEPTRCIAFNAKVGPGESVQIDKKRGLPGESVIRKSVSEPMNINKNTSASTEDLCKDTKEDIPYSLSVRADLENTAECVRPSMPKCTYFNLPHGCDSDPHQDDLSSVSKGSDTDDAPKGTEMEEPKVGSENGSTLNAQAPTHFIRPDNKVHPLIECSGEGKVVLEQPGKCQSPKGQNDAQTIPKEPDALEMLYLSCGQHCPIL</sequence>
<accession>A0ACC2H3P2</accession>
<evidence type="ECO:0000313" key="1">
    <source>
        <dbReference type="EMBL" id="KAJ8010341.1"/>
    </source>
</evidence>
<gene>
    <name evidence="1" type="ORF">DPEC_G00074060</name>
</gene>